<feature type="transmembrane region" description="Helical" evidence="5">
    <location>
        <begin position="53"/>
        <end position="73"/>
    </location>
</feature>
<feature type="chain" id="PRO_5017344987" evidence="6">
    <location>
        <begin position="30"/>
        <end position="107"/>
    </location>
</feature>
<reference evidence="8" key="2">
    <citation type="journal article" date="2014" name="Nat. Commun.">
        <title>The cavefish genome reveals candidate genes for eye loss.</title>
        <authorList>
            <person name="McGaugh S.E."/>
            <person name="Gross J.B."/>
            <person name="Aken B."/>
            <person name="Blin M."/>
            <person name="Borowsky R."/>
            <person name="Chalopin D."/>
            <person name="Hinaux H."/>
            <person name="Jeffery W.R."/>
            <person name="Keene A."/>
            <person name="Ma L."/>
            <person name="Minx P."/>
            <person name="Murphy D."/>
            <person name="O'Quin K.E."/>
            <person name="Retaux S."/>
            <person name="Rohner N."/>
            <person name="Searle S.M."/>
            <person name="Stahl B.A."/>
            <person name="Tabin C."/>
            <person name="Volff J.N."/>
            <person name="Yoshizawa M."/>
            <person name="Warren W.C."/>
        </authorList>
    </citation>
    <scope>NUCLEOTIDE SEQUENCE [LARGE SCALE GENOMIC DNA]</scope>
    <source>
        <strain evidence="8">female</strain>
    </source>
</reference>
<dbReference type="Gene3D" id="4.10.40.30">
    <property type="entry name" value="CART, C-terminal domain"/>
    <property type="match status" value="1"/>
</dbReference>
<dbReference type="Pfam" id="PF06373">
    <property type="entry name" value="CART"/>
    <property type="match status" value="1"/>
</dbReference>
<reference evidence="7" key="3">
    <citation type="submission" date="2025-08" db="UniProtKB">
        <authorList>
            <consortium name="Ensembl"/>
        </authorList>
    </citation>
    <scope>IDENTIFICATION</scope>
</reference>
<dbReference type="GO" id="GO:0008343">
    <property type="term" value="P:adult feeding behavior"/>
    <property type="evidence" value="ECO:0007669"/>
    <property type="project" value="InterPro"/>
</dbReference>
<keyword evidence="5" id="KW-0812">Transmembrane</keyword>
<dbReference type="InParanoid" id="A0A3B1KKR4"/>
<organism evidence="7 8">
    <name type="scientific">Astyanax mexicanus</name>
    <name type="common">Blind cave fish</name>
    <name type="synonym">Astyanax fasciatus mexicanus</name>
    <dbReference type="NCBI Taxonomy" id="7994"/>
    <lineage>
        <taxon>Eukaryota</taxon>
        <taxon>Metazoa</taxon>
        <taxon>Chordata</taxon>
        <taxon>Craniata</taxon>
        <taxon>Vertebrata</taxon>
        <taxon>Euteleostomi</taxon>
        <taxon>Actinopterygii</taxon>
        <taxon>Neopterygii</taxon>
        <taxon>Teleostei</taxon>
        <taxon>Ostariophysi</taxon>
        <taxon>Characiformes</taxon>
        <taxon>Characoidei</taxon>
        <taxon>Acestrorhamphidae</taxon>
        <taxon>Acestrorhamphinae</taxon>
        <taxon>Astyanax</taxon>
    </lineage>
</organism>
<evidence type="ECO:0000256" key="1">
    <source>
        <dbReference type="ARBA" id="ARBA00004613"/>
    </source>
</evidence>
<dbReference type="InterPro" id="IPR036722">
    <property type="entry name" value="CART_C_sf"/>
</dbReference>
<keyword evidence="8" id="KW-1185">Reference proteome</keyword>
<dbReference type="Proteomes" id="UP000018467">
    <property type="component" value="Unassembled WGS sequence"/>
</dbReference>
<protein>
    <submittedName>
        <fullName evidence="7">Uncharacterized protein</fullName>
    </submittedName>
</protein>
<evidence type="ECO:0000313" key="8">
    <source>
        <dbReference type="Proteomes" id="UP000018467"/>
    </source>
</evidence>
<keyword evidence="5" id="KW-0472">Membrane</keyword>
<evidence type="ECO:0000256" key="4">
    <source>
        <dbReference type="ARBA" id="ARBA00023157"/>
    </source>
</evidence>
<dbReference type="AlphaFoldDB" id="A0A3B1KKR4"/>
<evidence type="ECO:0000256" key="2">
    <source>
        <dbReference type="ARBA" id="ARBA00005294"/>
    </source>
</evidence>
<evidence type="ECO:0000256" key="6">
    <source>
        <dbReference type="SAM" id="SignalP"/>
    </source>
</evidence>
<comment type="subcellular location">
    <subcellularLocation>
        <location evidence="1">Secreted</location>
    </subcellularLocation>
</comment>
<keyword evidence="5" id="KW-1133">Transmembrane helix</keyword>
<dbReference type="GO" id="GO:0043410">
    <property type="term" value="P:positive regulation of MAPK cascade"/>
    <property type="evidence" value="ECO:0007669"/>
    <property type="project" value="InterPro"/>
</dbReference>
<keyword evidence="6" id="KW-0732">Signal</keyword>
<comment type="similarity">
    <text evidence="2">Belongs to the CART family.</text>
</comment>
<dbReference type="Ensembl" id="ENSAMXT00000042285.1">
    <property type="protein sequence ID" value="ENSAMXP00000054461.1"/>
    <property type="gene ID" value="ENSAMXG00000038343.1"/>
</dbReference>
<dbReference type="SUPFAM" id="SSF64546">
    <property type="entry name" value="Satiety factor CART (cocaine and amphetamine regulated transcript)"/>
    <property type="match status" value="1"/>
</dbReference>
<dbReference type="GeneTree" id="ENSGT00940000178627"/>
<dbReference type="GO" id="GO:0032099">
    <property type="term" value="P:negative regulation of appetite"/>
    <property type="evidence" value="ECO:0007669"/>
    <property type="project" value="InterPro"/>
</dbReference>
<evidence type="ECO:0000313" key="7">
    <source>
        <dbReference type="Ensembl" id="ENSAMXP00000054461.1"/>
    </source>
</evidence>
<dbReference type="GO" id="GO:0005184">
    <property type="term" value="F:neuropeptide hormone activity"/>
    <property type="evidence" value="ECO:0007669"/>
    <property type="project" value="InterPro"/>
</dbReference>
<evidence type="ECO:0000256" key="5">
    <source>
        <dbReference type="SAM" id="Phobius"/>
    </source>
</evidence>
<proteinExistence type="inferred from homology"/>
<keyword evidence="3" id="KW-0964">Secreted</keyword>
<keyword evidence="4" id="KW-1015">Disulfide bond</keyword>
<accession>A0A3B1KKR4</accession>
<reference evidence="8" key="1">
    <citation type="submission" date="2013-03" db="EMBL/GenBank/DDBJ databases">
        <authorList>
            <person name="Jeffery W."/>
            <person name="Warren W."/>
            <person name="Wilson R.K."/>
        </authorList>
    </citation>
    <scope>NUCLEOTIDE SEQUENCE</scope>
    <source>
        <strain evidence="8">female</strain>
    </source>
</reference>
<sequence length="107" mass="11977">GAMSRAEGIFLTMWVLLLLIISTAPLVDASSEKSGDQSEEKRELVGRRAIRNELIVFIYVLLCHSVVAINYLCNIGDFCTVKKGSRFGQLCDCPRESKCNLFFLKCL</sequence>
<evidence type="ECO:0000256" key="3">
    <source>
        <dbReference type="ARBA" id="ARBA00022525"/>
    </source>
</evidence>
<name>A0A3B1KKR4_ASTMX</name>
<dbReference type="GO" id="GO:0005615">
    <property type="term" value="C:extracellular space"/>
    <property type="evidence" value="ECO:0007669"/>
    <property type="project" value="InterPro"/>
</dbReference>
<dbReference type="STRING" id="7994.ENSAMXP00000054461"/>
<dbReference type="InterPro" id="IPR009106">
    <property type="entry name" value="CART"/>
</dbReference>
<dbReference type="PANTHER" id="PTHR16655">
    <property type="entry name" value="COCAINE AND AMPHETAMINE REGULATED TRANSCRIPT PROTEIN"/>
    <property type="match status" value="1"/>
</dbReference>
<dbReference type="Bgee" id="ENSAMXG00000038343">
    <property type="expression patterns" value="Expressed in brain"/>
</dbReference>
<reference evidence="7" key="4">
    <citation type="submission" date="2025-09" db="UniProtKB">
        <authorList>
            <consortium name="Ensembl"/>
        </authorList>
    </citation>
    <scope>IDENTIFICATION</scope>
</reference>
<feature type="signal peptide" evidence="6">
    <location>
        <begin position="1"/>
        <end position="29"/>
    </location>
</feature>
<dbReference type="GO" id="GO:0007186">
    <property type="term" value="P:G protein-coupled receptor signaling pathway"/>
    <property type="evidence" value="ECO:0007669"/>
    <property type="project" value="InterPro"/>
</dbReference>
<dbReference type="GO" id="GO:0009267">
    <property type="term" value="P:cellular response to starvation"/>
    <property type="evidence" value="ECO:0007669"/>
    <property type="project" value="InterPro"/>
</dbReference>